<accession>A0A5B8VJ27</accession>
<keyword evidence="2" id="KW-0805">Transcription regulation</keyword>
<evidence type="ECO:0000313" key="8">
    <source>
        <dbReference type="Proteomes" id="UP000321291"/>
    </source>
</evidence>
<keyword evidence="8" id="KW-1185">Reference proteome</keyword>
<dbReference type="GO" id="GO:0006352">
    <property type="term" value="P:DNA-templated transcription initiation"/>
    <property type="evidence" value="ECO:0007669"/>
    <property type="project" value="InterPro"/>
</dbReference>
<reference evidence="7 8" key="1">
    <citation type="journal article" date="2017" name="Int. J. Syst. Evol. Microbiol.">
        <title>Arachidicoccus ginsenosidivorans sp. nov., with ginsenoside-converting activity isolated from ginseng cultivating soil.</title>
        <authorList>
            <person name="Siddiqi M.Z."/>
            <person name="Aslam Z."/>
            <person name="Im W.T."/>
        </authorList>
    </citation>
    <scope>NUCLEOTIDE SEQUENCE [LARGE SCALE GENOMIC DNA]</scope>
    <source>
        <strain evidence="7 8">Gsoil 809</strain>
    </source>
</reference>
<dbReference type="EMBL" id="CP042434">
    <property type="protein sequence ID" value="QEC71597.1"/>
    <property type="molecule type" value="Genomic_DNA"/>
</dbReference>
<evidence type="ECO:0000313" key="7">
    <source>
        <dbReference type="EMBL" id="QEC71597.1"/>
    </source>
</evidence>
<sequence>MAETKAIHADQHFIIGILGNDGKVIDLIYKKFAPGIKRWILNNSGSGFDADDIFQEALITIFRQAKENQLALTCPFEAYLFLIVKRMWLNELKRRGRQGATIDIEDAGDIGTHQFKELEGLIETQEKENIIMRFYQKLGDRCREILRLCLQKGSSQEIIADQLGVSYGYLRKKKSACMAQLINSVHSANL</sequence>
<dbReference type="GO" id="GO:0016987">
    <property type="term" value="F:sigma factor activity"/>
    <property type="evidence" value="ECO:0007669"/>
    <property type="project" value="UniProtKB-KW"/>
</dbReference>
<evidence type="ECO:0000259" key="6">
    <source>
        <dbReference type="Pfam" id="PF04542"/>
    </source>
</evidence>
<gene>
    <name evidence="7" type="ORF">FSB73_07890</name>
</gene>
<dbReference type="Proteomes" id="UP000321291">
    <property type="component" value="Chromosome"/>
</dbReference>
<evidence type="ECO:0000256" key="5">
    <source>
        <dbReference type="ARBA" id="ARBA00023163"/>
    </source>
</evidence>
<dbReference type="AlphaFoldDB" id="A0A5B8VJ27"/>
<protein>
    <submittedName>
        <fullName evidence="7">Sigma-70 family RNA polymerase sigma factor</fullName>
    </submittedName>
</protein>
<keyword evidence="3" id="KW-0731">Sigma factor</keyword>
<proteinExistence type="inferred from homology"/>
<keyword evidence="4" id="KW-0238">DNA-binding</keyword>
<dbReference type="PANTHER" id="PTHR43133:SF8">
    <property type="entry name" value="RNA POLYMERASE SIGMA FACTOR HI_1459-RELATED"/>
    <property type="match status" value="1"/>
</dbReference>
<dbReference type="Gene3D" id="1.10.10.10">
    <property type="entry name" value="Winged helix-like DNA-binding domain superfamily/Winged helix DNA-binding domain"/>
    <property type="match status" value="1"/>
</dbReference>
<dbReference type="InterPro" id="IPR036388">
    <property type="entry name" value="WH-like_DNA-bd_sf"/>
</dbReference>
<evidence type="ECO:0000256" key="1">
    <source>
        <dbReference type="ARBA" id="ARBA00010641"/>
    </source>
</evidence>
<evidence type="ECO:0000256" key="2">
    <source>
        <dbReference type="ARBA" id="ARBA00023015"/>
    </source>
</evidence>
<dbReference type="KEGG" id="agi:FSB73_07890"/>
<dbReference type="InterPro" id="IPR039425">
    <property type="entry name" value="RNA_pol_sigma-70-like"/>
</dbReference>
<feature type="domain" description="RNA polymerase sigma-70 region 2" evidence="6">
    <location>
        <begin position="28"/>
        <end position="97"/>
    </location>
</feature>
<dbReference type="RefSeq" id="WP_146780975.1">
    <property type="nucleotide sequence ID" value="NZ_CP042434.1"/>
</dbReference>
<dbReference type="Pfam" id="PF04542">
    <property type="entry name" value="Sigma70_r2"/>
    <property type="match status" value="1"/>
</dbReference>
<dbReference type="SUPFAM" id="SSF88946">
    <property type="entry name" value="Sigma2 domain of RNA polymerase sigma factors"/>
    <property type="match status" value="1"/>
</dbReference>
<dbReference type="InterPro" id="IPR013324">
    <property type="entry name" value="RNA_pol_sigma_r3/r4-like"/>
</dbReference>
<comment type="similarity">
    <text evidence="1">Belongs to the sigma-70 factor family. ECF subfamily.</text>
</comment>
<dbReference type="InterPro" id="IPR007627">
    <property type="entry name" value="RNA_pol_sigma70_r2"/>
</dbReference>
<dbReference type="PANTHER" id="PTHR43133">
    <property type="entry name" value="RNA POLYMERASE ECF-TYPE SIGMA FACTO"/>
    <property type="match status" value="1"/>
</dbReference>
<keyword evidence="5" id="KW-0804">Transcription</keyword>
<dbReference type="Gene3D" id="1.10.1740.10">
    <property type="match status" value="1"/>
</dbReference>
<dbReference type="InterPro" id="IPR014284">
    <property type="entry name" value="RNA_pol_sigma-70_dom"/>
</dbReference>
<organism evidence="7 8">
    <name type="scientific">Arachidicoccus ginsenosidivorans</name>
    <dbReference type="NCBI Taxonomy" id="496057"/>
    <lineage>
        <taxon>Bacteria</taxon>
        <taxon>Pseudomonadati</taxon>
        <taxon>Bacteroidota</taxon>
        <taxon>Chitinophagia</taxon>
        <taxon>Chitinophagales</taxon>
        <taxon>Chitinophagaceae</taxon>
        <taxon>Arachidicoccus</taxon>
    </lineage>
</organism>
<dbReference type="NCBIfam" id="TIGR02937">
    <property type="entry name" value="sigma70-ECF"/>
    <property type="match status" value="1"/>
</dbReference>
<dbReference type="InterPro" id="IPR013325">
    <property type="entry name" value="RNA_pol_sigma_r2"/>
</dbReference>
<dbReference type="SUPFAM" id="SSF88659">
    <property type="entry name" value="Sigma3 and sigma4 domains of RNA polymerase sigma factors"/>
    <property type="match status" value="1"/>
</dbReference>
<name>A0A5B8VJ27_9BACT</name>
<evidence type="ECO:0000256" key="4">
    <source>
        <dbReference type="ARBA" id="ARBA00023125"/>
    </source>
</evidence>
<dbReference type="GO" id="GO:0003677">
    <property type="term" value="F:DNA binding"/>
    <property type="evidence" value="ECO:0007669"/>
    <property type="project" value="UniProtKB-KW"/>
</dbReference>
<evidence type="ECO:0000256" key="3">
    <source>
        <dbReference type="ARBA" id="ARBA00023082"/>
    </source>
</evidence>
<dbReference type="OrthoDB" id="1099849at2"/>